<evidence type="ECO:0000256" key="1">
    <source>
        <dbReference type="SAM" id="MobiDB-lite"/>
    </source>
</evidence>
<gene>
    <name evidence="3" type="ORF">Vbra_2786</name>
</gene>
<dbReference type="AlphaFoldDB" id="A0A0G4END6"/>
<evidence type="ECO:0000313" key="3">
    <source>
        <dbReference type="EMBL" id="CEL98845.1"/>
    </source>
</evidence>
<proteinExistence type="predicted"/>
<feature type="region of interest" description="Disordered" evidence="1">
    <location>
        <begin position="45"/>
        <end position="86"/>
    </location>
</feature>
<dbReference type="EMBL" id="CDMY01000275">
    <property type="protein sequence ID" value="CEL98845.1"/>
    <property type="molecule type" value="Genomic_DNA"/>
</dbReference>
<evidence type="ECO:0000256" key="2">
    <source>
        <dbReference type="SAM" id="SignalP"/>
    </source>
</evidence>
<accession>A0A0G4END6</accession>
<feature type="compositionally biased region" description="Basic and acidic residues" evidence="1">
    <location>
        <begin position="73"/>
        <end position="86"/>
    </location>
</feature>
<keyword evidence="2" id="KW-0732">Signal</keyword>
<reference evidence="3 4" key="1">
    <citation type="submission" date="2014-11" db="EMBL/GenBank/DDBJ databases">
        <authorList>
            <person name="Zhu J."/>
            <person name="Qi W."/>
            <person name="Song R."/>
        </authorList>
    </citation>
    <scope>NUCLEOTIDE SEQUENCE [LARGE SCALE GENOMIC DNA]</scope>
</reference>
<organism evidence="3 4">
    <name type="scientific">Vitrella brassicaformis (strain CCMP3155)</name>
    <dbReference type="NCBI Taxonomy" id="1169540"/>
    <lineage>
        <taxon>Eukaryota</taxon>
        <taxon>Sar</taxon>
        <taxon>Alveolata</taxon>
        <taxon>Colpodellida</taxon>
        <taxon>Vitrellaceae</taxon>
        <taxon>Vitrella</taxon>
    </lineage>
</organism>
<keyword evidence="4" id="KW-1185">Reference proteome</keyword>
<dbReference type="Proteomes" id="UP000041254">
    <property type="component" value="Unassembled WGS sequence"/>
</dbReference>
<protein>
    <submittedName>
        <fullName evidence="3">Uncharacterized protein</fullName>
    </submittedName>
</protein>
<name>A0A0G4END6_VITBC</name>
<evidence type="ECO:0000313" key="4">
    <source>
        <dbReference type="Proteomes" id="UP000041254"/>
    </source>
</evidence>
<feature type="compositionally biased region" description="Polar residues" evidence="1">
    <location>
        <begin position="45"/>
        <end position="62"/>
    </location>
</feature>
<feature type="signal peptide" evidence="2">
    <location>
        <begin position="1"/>
        <end position="19"/>
    </location>
</feature>
<dbReference type="VEuPathDB" id="CryptoDB:Vbra_2786"/>
<sequence>MSSLVVVVVALSAILRGHAHRVRDPAFLASFLHPPPDSTAISLSSTAKTALRGTPQTSSNARSLADPISVPADRGRDDPQPHEAEPLVRGWKRPAPNRILLSKEHIERINEAFREPEKFSGGLVSLKANLYGEFVWRLLSQLEFRTEGRVRTKGNITYKLCEYGLRDPNKDGFSMKISECDDFLCRAGARRCCLSS</sequence>
<dbReference type="InParanoid" id="A0A0G4END6"/>
<feature type="chain" id="PRO_5005188052" evidence="2">
    <location>
        <begin position="20"/>
        <end position="196"/>
    </location>
</feature>